<organism evidence="3 4">
    <name type="scientific">Sesamum indicum</name>
    <name type="common">Oriental sesame</name>
    <name type="synonym">Sesamum orientale</name>
    <dbReference type="NCBI Taxonomy" id="4182"/>
    <lineage>
        <taxon>Eukaryota</taxon>
        <taxon>Viridiplantae</taxon>
        <taxon>Streptophyta</taxon>
        <taxon>Embryophyta</taxon>
        <taxon>Tracheophyta</taxon>
        <taxon>Spermatophyta</taxon>
        <taxon>Magnoliopsida</taxon>
        <taxon>eudicotyledons</taxon>
        <taxon>Gunneridae</taxon>
        <taxon>Pentapetalae</taxon>
        <taxon>asterids</taxon>
        <taxon>lamiids</taxon>
        <taxon>Lamiales</taxon>
        <taxon>Pedaliaceae</taxon>
        <taxon>Sesamum</taxon>
    </lineage>
</organism>
<dbReference type="InParanoid" id="A0A6I9UED7"/>
<name>A0A6I9UED7_SESIN</name>
<proteinExistence type="predicted"/>
<dbReference type="OrthoDB" id="749662at2759"/>
<dbReference type="InterPro" id="IPR040290">
    <property type="entry name" value="Prot_E6-like"/>
</dbReference>
<feature type="signal peptide" evidence="2">
    <location>
        <begin position="1"/>
        <end position="19"/>
    </location>
</feature>
<evidence type="ECO:0000313" key="4">
    <source>
        <dbReference type="RefSeq" id="XP_011098375.1"/>
    </source>
</evidence>
<dbReference type="KEGG" id="sind:105177049"/>
<evidence type="ECO:0000313" key="3">
    <source>
        <dbReference type="Proteomes" id="UP000504604"/>
    </source>
</evidence>
<dbReference type="RefSeq" id="XP_011098375.1">
    <property type="nucleotide sequence ID" value="XM_011100073.2"/>
</dbReference>
<evidence type="ECO:0000256" key="1">
    <source>
        <dbReference type="SAM" id="MobiDB-lite"/>
    </source>
</evidence>
<protein>
    <submittedName>
        <fullName evidence="4">Uncharacterized protein LOC105177049</fullName>
    </submittedName>
</protein>
<feature type="compositionally biased region" description="Acidic residues" evidence="1">
    <location>
        <begin position="151"/>
        <end position="163"/>
    </location>
</feature>
<keyword evidence="3" id="KW-1185">Reference proteome</keyword>
<dbReference type="GeneID" id="105177049"/>
<dbReference type="PANTHER" id="PTHR35274:SF5">
    <property type="entry name" value="PROTEIN E6-LIKE"/>
    <property type="match status" value="1"/>
</dbReference>
<dbReference type="Gramene" id="SIN_1019287.t">
    <property type="protein sequence ID" value="SIN_1019287.t"/>
    <property type="gene ID" value="SIN_1019287"/>
</dbReference>
<feature type="region of interest" description="Disordered" evidence="1">
    <location>
        <begin position="51"/>
        <end position="95"/>
    </location>
</feature>
<evidence type="ECO:0000256" key="2">
    <source>
        <dbReference type="SAM" id="SignalP"/>
    </source>
</evidence>
<sequence>MPSLAKLLFCLLFIGLCQTEARESKFFAKYVHLSKSTNNNYVAVPGTVPEQDVSLPSSSPAPAPVTSQISDVPAAPCDVSLPSSSPAPAPVTSQISDVPASSPLVADYVPAPAPDQAPLEPSFGYPPAPLESEMYAKGTGDFTSAETTVVDNEEEEFSDEEFSIETPGKRESNIYSNGYSNSLSNNNGFWTSNHKGYNTNGYYYKSDQPQGMSDTRFVNNGEFYDNNVEPENDGPKGYGSVRQNKNEEGDYYGNNDKSKYEFDSMEEYERKEGYPDVEQQFIP</sequence>
<feature type="chain" id="PRO_5026759328" evidence="2">
    <location>
        <begin position="20"/>
        <end position="283"/>
    </location>
</feature>
<reference evidence="4" key="1">
    <citation type="submission" date="2025-08" db="UniProtKB">
        <authorList>
            <consortium name="RefSeq"/>
        </authorList>
    </citation>
    <scope>IDENTIFICATION</scope>
</reference>
<gene>
    <name evidence="4" type="primary">LOC105177049</name>
</gene>
<feature type="region of interest" description="Disordered" evidence="1">
    <location>
        <begin position="213"/>
        <end position="259"/>
    </location>
</feature>
<dbReference type="Proteomes" id="UP000504604">
    <property type="component" value="Linkage group LG14"/>
</dbReference>
<feature type="region of interest" description="Disordered" evidence="1">
    <location>
        <begin position="149"/>
        <end position="169"/>
    </location>
</feature>
<keyword evidence="2" id="KW-0732">Signal</keyword>
<accession>A0A6I9UED7</accession>
<dbReference type="AlphaFoldDB" id="A0A6I9UED7"/>
<dbReference type="PANTHER" id="PTHR35274">
    <property type="entry name" value="E6-LIKE PROTEIN"/>
    <property type="match status" value="1"/>
</dbReference>